<dbReference type="AlphaFoldDB" id="A0A844I547"/>
<dbReference type="EMBL" id="VENC01000015">
    <property type="protein sequence ID" value="MTJ00064.1"/>
    <property type="molecule type" value="Genomic_DNA"/>
</dbReference>
<organism evidence="2 3">
    <name type="scientific">Marinobacter adhaerens</name>
    <dbReference type="NCBI Taxonomy" id="1033846"/>
    <lineage>
        <taxon>Bacteria</taxon>
        <taxon>Pseudomonadati</taxon>
        <taxon>Pseudomonadota</taxon>
        <taxon>Gammaproteobacteria</taxon>
        <taxon>Pseudomonadales</taxon>
        <taxon>Marinobacteraceae</taxon>
        <taxon>Marinobacter</taxon>
    </lineage>
</organism>
<protein>
    <submittedName>
        <fullName evidence="2">ATP-binding protein</fullName>
    </submittedName>
</protein>
<feature type="domain" description="Histidine kinase/HSP90-like ATPase" evidence="1">
    <location>
        <begin position="26"/>
        <end position="153"/>
    </location>
</feature>
<keyword evidence="2" id="KW-0547">Nucleotide-binding</keyword>
<dbReference type="InterPro" id="IPR003594">
    <property type="entry name" value="HATPase_dom"/>
</dbReference>
<name>A0A844I547_9GAMM</name>
<dbReference type="SUPFAM" id="SSF55874">
    <property type="entry name" value="ATPase domain of HSP90 chaperone/DNA topoisomerase II/histidine kinase"/>
    <property type="match status" value="1"/>
</dbReference>
<evidence type="ECO:0000313" key="3">
    <source>
        <dbReference type="Proteomes" id="UP000431462"/>
    </source>
</evidence>
<evidence type="ECO:0000313" key="2">
    <source>
        <dbReference type="EMBL" id="MTJ00064.1"/>
    </source>
</evidence>
<proteinExistence type="predicted"/>
<accession>A0A844I547</accession>
<keyword evidence="2" id="KW-0067">ATP-binding</keyword>
<dbReference type="GO" id="GO:0005524">
    <property type="term" value="F:ATP binding"/>
    <property type="evidence" value="ECO:0007669"/>
    <property type="project" value="UniProtKB-KW"/>
</dbReference>
<dbReference type="Gene3D" id="3.30.565.10">
    <property type="entry name" value="Histidine kinase-like ATPase, C-terminal domain"/>
    <property type="match status" value="1"/>
</dbReference>
<dbReference type="CDD" id="cd16936">
    <property type="entry name" value="HATPase_RsbW-like"/>
    <property type="match status" value="1"/>
</dbReference>
<gene>
    <name evidence="2" type="ORF">FH752_15725</name>
</gene>
<reference evidence="2 3" key="1">
    <citation type="submission" date="2019-06" db="EMBL/GenBank/DDBJ databases">
        <title>Enrichment of Autotrophic Halophilic Microorganisms from Red Sea Brine Pool Using Microbial Electrosynthesis System.</title>
        <authorList>
            <person name="Alqahtani M.F."/>
            <person name="Bajracharya S."/>
            <person name="Katuri K.P."/>
            <person name="Ali M."/>
            <person name="Saikaly P.E."/>
        </authorList>
    </citation>
    <scope>NUCLEOTIDE SEQUENCE [LARGE SCALE GENOMIC DNA]</scope>
    <source>
        <strain evidence="2">MES15</strain>
    </source>
</reference>
<sequence length="160" mass="18202">MDRTRIPHRQGFGGLNLMLSMTVCFTAEEPNIEEAIAELDLYLQSLKVLPEHQFQIHTCCREALNNIVEHGDCRQSRSPLMFSLSIEISKRRDERIATIQITDNGEAFEPPESAIGGPQNLALSGRGWTILRQWSDTLTFGRTDGLNRLTFTKQLTWRAN</sequence>
<dbReference type="Proteomes" id="UP000431462">
    <property type="component" value="Unassembled WGS sequence"/>
</dbReference>
<dbReference type="Pfam" id="PF13581">
    <property type="entry name" value="HATPase_c_2"/>
    <property type="match status" value="1"/>
</dbReference>
<comment type="caution">
    <text evidence="2">The sequence shown here is derived from an EMBL/GenBank/DDBJ whole genome shotgun (WGS) entry which is preliminary data.</text>
</comment>
<evidence type="ECO:0000259" key="1">
    <source>
        <dbReference type="Pfam" id="PF13581"/>
    </source>
</evidence>
<dbReference type="InterPro" id="IPR036890">
    <property type="entry name" value="HATPase_C_sf"/>
</dbReference>